<dbReference type="Proteomes" id="UP001054945">
    <property type="component" value="Unassembled WGS sequence"/>
</dbReference>
<evidence type="ECO:0000313" key="2">
    <source>
        <dbReference type="Proteomes" id="UP001054945"/>
    </source>
</evidence>
<sequence>MNAEISHACVRGIGVATVKSVFFHIPVSHSGAGQVTTNLEKAISEFGIHPAVNYGIVGGVAHGKPVTDEPNVDNVFVLPDPRLGPRRQ</sequence>
<reference evidence="1 2" key="1">
    <citation type="submission" date="2021-06" db="EMBL/GenBank/DDBJ databases">
        <title>Caerostris extrusa draft genome.</title>
        <authorList>
            <person name="Kono N."/>
            <person name="Arakawa K."/>
        </authorList>
    </citation>
    <scope>NUCLEOTIDE SEQUENCE [LARGE SCALE GENOMIC DNA]</scope>
</reference>
<keyword evidence="2" id="KW-1185">Reference proteome</keyword>
<dbReference type="EMBL" id="BPLR01015189">
    <property type="protein sequence ID" value="GIY74245.1"/>
    <property type="molecule type" value="Genomic_DNA"/>
</dbReference>
<dbReference type="AlphaFoldDB" id="A0AAV4VUX4"/>
<comment type="caution">
    <text evidence="1">The sequence shown here is derived from an EMBL/GenBank/DDBJ whole genome shotgun (WGS) entry which is preliminary data.</text>
</comment>
<gene>
    <name evidence="1" type="ORF">CEXT_193431</name>
</gene>
<evidence type="ECO:0000313" key="1">
    <source>
        <dbReference type="EMBL" id="GIY74245.1"/>
    </source>
</evidence>
<accession>A0AAV4VUX4</accession>
<protein>
    <submittedName>
        <fullName evidence="1">Uncharacterized protein</fullName>
    </submittedName>
</protein>
<name>A0AAV4VUX4_CAEEX</name>
<organism evidence="1 2">
    <name type="scientific">Caerostris extrusa</name>
    <name type="common">Bark spider</name>
    <name type="synonym">Caerostris bankana</name>
    <dbReference type="NCBI Taxonomy" id="172846"/>
    <lineage>
        <taxon>Eukaryota</taxon>
        <taxon>Metazoa</taxon>
        <taxon>Ecdysozoa</taxon>
        <taxon>Arthropoda</taxon>
        <taxon>Chelicerata</taxon>
        <taxon>Arachnida</taxon>
        <taxon>Araneae</taxon>
        <taxon>Araneomorphae</taxon>
        <taxon>Entelegynae</taxon>
        <taxon>Araneoidea</taxon>
        <taxon>Araneidae</taxon>
        <taxon>Caerostris</taxon>
    </lineage>
</organism>
<proteinExistence type="predicted"/>